<dbReference type="Pfam" id="PF00293">
    <property type="entry name" value="NUDIX"/>
    <property type="match status" value="1"/>
</dbReference>
<dbReference type="EMBL" id="JMQP01000002">
    <property type="protein sequence ID" value="KIS36343.1"/>
    <property type="molecule type" value="Genomic_DNA"/>
</dbReference>
<feature type="binding site" evidence="3">
    <location>
        <position position="63"/>
    </location>
    <ligand>
        <name>Mg(2+)</name>
        <dbReference type="ChEBI" id="CHEBI:18420"/>
    </ligand>
</feature>
<feature type="binding site" evidence="2">
    <location>
        <position position="14"/>
    </location>
    <ligand>
        <name>substrate</name>
    </ligand>
</feature>
<evidence type="ECO:0000256" key="2">
    <source>
        <dbReference type="PIRSR" id="PIRSR603564-1"/>
    </source>
</evidence>
<protein>
    <submittedName>
        <fullName evidence="5">Dihydroneopterin triphosphate pyrophosphatase</fullName>
        <ecNumber evidence="5">3.6.1.-</ecNumber>
    </submittedName>
</protein>
<comment type="cofactor">
    <cofactor evidence="3">
        <name>Mg(2+)</name>
        <dbReference type="ChEBI" id="CHEBI:18420"/>
    </cofactor>
    <text evidence="3">Binds 1 Mg(2+) ion per subunit.</text>
</comment>
<dbReference type="PRINTS" id="PR01404">
    <property type="entry name" value="NPPPHYDRLASE"/>
</dbReference>
<accession>A0A0D0IEZ9</accession>
<gene>
    <name evidence="5" type="primary">nudB</name>
    <name evidence="5" type="ORF">NTHI1209_01987</name>
</gene>
<dbReference type="SUPFAM" id="SSF55811">
    <property type="entry name" value="Nudix"/>
    <property type="match status" value="1"/>
</dbReference>
<dbReference type="Proteomes" id="UP000050700">
    <property type="component" value="Unassembled WGS sequence"/>
</dbReference>
<dbReference type="PANTHER" id="PTHR43736">
    <property type="entry name" value="ADP-RIBOSE PYROPHOSPHATASE"/>
    <property type="match status" value="1"/>
</dbReference>
<keyword evidence="3" id="KW-0479">Metal-binding</keyword>
<dbReference type="InterPro" id="IPR003564">
    <property type="entry name" value="DHNTPase"/>
</dbReference>
<name>A0A0D0IEZ9_HAEIF</name>
<dbReference type="GO" id="GO:0046872">
    <property type="term" value="F:metal ion binding"/>
    <property type="evidence" value="ECO:0007669"/>
    <property type="project" value="UniProtKB-KW"/>
</dbReference>
<feature type="binding site" evidence="3">
    <location>
        <position position="67"/>
    </location>
    <ligand>
        <name>Mg(2+)</name>
        <dbReference type="ChEBI" id="CHEBI:18420"/>
    </ligand>
</feature>
<feature type="binding site" evidence="2">
    <location>
        <begin position="88"/>
        <end position="91"/>
    </location>
    <ligand>
        <name>substrate</name>
    </ligand>
</feature>
<dbReference type="Gene3D" id="3.90.79.10">
    <property type="entry name" value="Nucleoside Triphosphate Pyrophosphohydrolase"/>
    <property type="match status" value="1"/>
</dbReference>
<organism evidence="5 6">
    <name type="scientific">Haemophilus influenzae</name>
    <dbReference type="NCBI Taxonomy" id="727"/>
    <lineage>
        <taxon>Bacteria</taxon>
        <taxon>Pseudomonadati</taxon>
        <taxon>Pseudomonadota</taxon>
        <taxon>Gammaproteobacteria</taxon>
        <taxon>Pasteurellales</taxon>
        <taxon>Pasteurellaceae</taxon>
        <taxon>Haemophilus</taxon>
    </lineage>
</organism>
<dbReference type="PROSITE" id="PS00893">
    <property type="entry name" value="NUDIX_BOX"/>
    <property type="match status" value="1"/>
</dbReference>
<dbReference type="PROSITE" id="PS51462">
    <property type="entry name" value="NUDIX"/>
    <property type="match status" value="1"/>
</dbReference>
<dbReference type="NCBIfam" id="NF006961">
    <property type="entry name" value="PRK09438.1"/>
    <property type="match status" value="1"/>
</dbReference>
<feature type="domain" description="Nudix hydrolase" evidence="4">
    <location>
        <begin position="14"/>
        <end position="153"/>
    </location>
</feature>
<keyword evidence="3" id="KW-0460">Magnesium</keyword>
<dbReference type="GO" id="GO:0008828">
    <property type="term" value="F:dATP diphosphatase activity"/>
    <property type="evidence" value="ECO:0007669"/>
    <property type="project" value="InterPro"/>
</dbReference>
<dbReference type="InterPro" id="IPR000086">
    <property type="entry name" value="NUDIX_hydrolase_dom"/>
</dbReference>
<evidence type="ECO:0000313" key="5">
    <source>
        <dbReference type="EMBL" id="KIS36343.1"/>
    </source>
</evidence>
<feature type="binding site" evidence="2">
    <location>
        <position position="36"/>
    </location>
    <ligand>
        <name>substrate</name>
    </ligand>
</feature>
<dbReference type="GO" id="GO:0046656">
    <property type="term" value="P:folic acid biosynthetic process"/>
    <property type="evidence" value="ECO:0007669"/>
    <property type="project" value="InterPro"/>
</dbReference>
<evidence type="ECO:0000259" key="4">
    <source>
        <dbReference type="PROSITE" id="PS51462"/>
    </source>
</evidence>
<evidence type="ECO:0000313" key="6">
    <source>
        <dbReference type="Proteomes" id="UP000050700"/>
    </source>
</evidence>
<proteinExistence type="predicted"/>
<dbReference type="RefSeq" id="WP_005662958.1">
    <property type="nucleotide sequence ID" value="NZ_CP089168.1"/>
</dbReference>
<evidence type="ECO:0000256" key="3">
    <source>
        <dbReference type="PIRSR" id="PIRSR603564-2"/>
    </source>
</evidence>
<dbReference type="CDD" id="cd04664">
    <property type="entry name" value="NUDIX_DHNTPase_like"/>
    <property type="match status" value="1"/>
</dbReference>
<dbReference type="EC" id="3.6.1.-" evidence="5"/>
<feature type="binding site" evidence="3">
    <location>
        <position position="124"/>
    </location>
    <ligand>
        <name>Mg(2+)</name>
        <dbReference type="ChEBI" id="CHEBI:18420"/>
    </ligand>
</feature>
<dbReference type="PATRIC" id="fig|727.564.peg.1268"/>
<comment type="caution">
    <text evidence="5">The sequence shown here is derived from an EMBL/GenBank/DDBJ whole genome shotgun (WGS) entry which is preliminary data.</text>
</comment>
<dbReference type="InterPro" id="IPR020084">
    <property type="entry name" value="NUDIX_hydrolase_CS"/>
</dbReference>
<dbReference type="GO" id="GO:0019177">
    <property type="term" value="F:dihydroneopterin triphosphate pyrophosphohydrolase activity"/>
    <property type="evidence" value="ECO:0007669"/>
    <property type="project" value="InterPro"/>
</dbReference>
<keyword evidence="1 5" id="KW-0378">Hydrolase</keyword>
<evidence type="ECO:0000256" key="1">
    <source>
        <dbReference type="ARBA" id="ARBA00022801"/>
    </source>
</evidence>
<feature type="binding site" evidence="2">
    <location>
        <position position="47"/>
    </location>
    <ligand>
        <name>substrate</name>
    </ligand>
</feature>
<dbReference type="AlphaFoldDB" id="A0A0D0IEZ9"/>
<dbReference type="InterPro" id="IPR015797">
    <property type="entry name" value="NUDIX_hydrolase-like_dom_sf"/>
</dbReference>
<feature type="binding site" evidence="2">
    <location>
        <position position="142"/>
    </location>
    <ligand>
        <name>substrate</name>
    </ligand>
</feature>
<dbReference type="PANTHER" id="PTHR43736:SF1">
    <property type="entry name" value="DIHYDRONEOPTERIN TRIPHOSPHATE DIPHOSPHATASE"/>
    <property type="match status" value="1"/>
</dbReference>
<reference evidence="5 6" key="1">
    <citation type="submission" date="2014-05" db="EMBL/GenBank/DDBJ databases">
        <title>Methylome analysis of the phasevarions of Haemophilus influenzae.</title>
        <authorList>
            <person name="Atack J.M."/>
            <person name="Fox K.L."/>
            <person name="Power P.M."/>
            <person name="Clark T."/>
            <person name="Jurcisek J."/>
            <person name="Korlach J."/>
            <person name="Bakaletz L.O."/>
            <person name="Jennings M.P."/>
        </authorList>
    </citation>
    <scope>NUCLEOTIDE SEQUENCE [LARGE SCALE GENOMIC DNA]</scope>
    <source>
        <strain evidence="5 6">1209</strain>
    </source>
</reference>
<sequence length="158" mass="18779">MRSDLTAFLMMQYKNNQSVLVVIYAKNTNRVLMLQRQDDPDFWQSVTGTIESDETPKNTAIRELWEEVRLDISENSTALFDCKESIEFEIFPHFRYKYAPNITHCKEHWFLCEVEKEFIPVLSEHLDFCWVSAKKAVEMTKSQNNAEAIKKYLFNPRR</sequence>